<keyword evidence="6" id="KW-1185">Reference proteome</keyword>
<dbReference type="OrthoDB" id="417450at2759"/>
<evidence type="ECO:0000313" key="6">
    <source>
        <dbReference type="Proteomes" id="UP000015453"/>
    </source>
</evidence>
<dbReference type="SUPFAM" id="SSF63491">
    <property type="entry name" value="BAG domain"/>
    <property type="match status" value="1"/>
</dbReference>
<dbReference type="GO" id="GO:0050821">
    <property type="term" value="P:protein stabilization"/>
    <property type="evidence" value="ECO:0007669"/>
    <property type="project" value="TreeGrafter"/>
</dbReference>
<dbReference type="InterPro" id="IPR036533">
    <property type="entry name" value="BAG_dom_sf"/>
</dbReference>
<protein>
    <recommendedName>
        <fullName evidence="7">Ubiquitin-like domain-containing protein</fullName>
    </recommendedName>
</protein>
<evidence type="ECO:0000256" key="2">
    <source>
        <dbReference type="ARBA" id="ARBA00058673"/>
    </source>
</evidence>
<evidence type="ECO:0008006" key="7">
    <source>
        <dbReference type="Google" id="ProtNLM"/>
    </source>
</evidence>
<dbReference type="InterPro" id="IPR029071">
    <property type="entry name" value="Ubiquitin-like_domsf"/>
</dbReference>
<dbReference type="PROSITE" id="PS50053">
    <property type="entry name" value="UBIQUITIN_2"/>
    <property type="match status" value="1"/>
</dbReference>
<dbReference type="InterPro" id="IPR000626">
    <property type="entry name" value="Ubiquitin-like_dom"/>
</dbReference>
<feature type="non-terminal residue" evidence="5">
    <location>
        <position position="228"/>
    </location>
</feature>
<dbReference type="InterPro" id="IPR039773">
    <property type="entry name" value="BAG_chaperone_regulator"/>
</dbReference>
<dbReference type="PANTHER" id="PTHR12329:SF11">
    <property type="entry name" value="BAG FAMILY MOLECULAR CHAPERONE REGULATOR 1"/>
    <property type="match status" value="1"/>
</dbReference>
<dbReference type="EMBL" id="AUSU01001639">
    <property type="protein sequence ID" value="EPS70571.1"/>
    <property type="molecule type" value="Genomic_DNA"/>
</dbReference>
<sequence length="228" mass="25521">RTMRTGFISQLDNGGGGAGEKEWELRPGGMLVQKRAAHRDFASMILVRVKYGSIYHEIHIRSQATFGELKKMLSGATGLDHHEQKLLFRNKERDSSSFLDTSGVKHKSKLVLLEDPLSHERRIIEMRKIAKMERASKSISEISFEVDALAAQVSSLERVVSEGGGRVGEKEVSNLIESLMNQLLRLDGIAADGEAKLQRKMQVRRVQKYVETLDVLKAKNNSSISSVF</sequence>
<gene>
    <name evidence="5" type="ORF">M569_04192</name>
</gene>
<dbReference type="PANTHER" id="PTHR12329">
    <property type="entry name" value="BCL2-ASSOCIATED ATHANOGENE"/>
    <property type="match status" value="1"/>
</dbReference>
<dbReference type="Proteomes" id="UP000015453">
    <property type="component" value="Unassembled WGS sequence"/>
</dbReference>
<dbReference type="AlphaFoldDB" id="S8CZP3"/>
<comment type="function">
    <text evidence="2">Co-chaperone that regulates diverse cellular pathways, such as programmed cell death and stress responses.</text>
</comment>
<evidence type="ECO:0000259" key="3">
    <source>
        <dbReference type="PROSITE" id="PS50053"/>
    </source>
</evidence>
<dbReference type="GO" id="GO:0005737">
    <property type="term" value="C:cytoplasm"/>
    <property type="evidence" value="ECO:0007669"/>
    <property type="project" value="TreeGrafter"/>
</dbReference>
<dbReference type="SUPFAM" id="SSF54236">
    <property type="entry name" value="Ubiquitin-like"/>
    <property type="match status" value="1"/>
</dbReference>
<feature type="domain" description="Ubiquitin-like" evidence="3">
    <location>
        <begin position="43"/>
        <end position="113"/>
    </location>
</feature>
<dbReference type="InterPro" id="IPR003103">
    <property type="entry name" value="BAG_domain"/>
</dbReference>
<reference evidence="5 6" key="1">
    <citation type="journal article" date="2013" name="BMC Genomics">
        <title>The miniature genome of a carnivorous plant Genlisea aurea contains a low number of genes and short non-coding sequences.</title>
        <authorList>
            <person name="Leushkin E.V."/>
            <person name="Sutormin R.A."/>
            <person name="Nabieva E.R."/>
            <person name="Penin A.A."/>
            <person name="Kondrashov A.S."/>
            <person name="Logacheva M.D."/>
        </authorList>
    </citation>
    <scope>NUCLEOTIDE SEQUENCE [LARGE SCALE GENOMIC DNA]</scope>
</reference>
<evidence type="ECO:0000313" key="5">
    <source>
        <dbReference type="EMBL" id="EPS70571.1"/>
    </source>
</evidence>
<feature type="domain" description="BAG" evidence="4">
    <location>
        <begin position="138"/>
        <end position="217"/>
    </location>
</feature>
<organism evidence="5 6">
    <name type="scientific">Genlisea aurea</name>
    <dbReference type="NCBI Taxonomy" id="192259"/>
    <lineage>
        <taxon>Eukaryota</taxon>
        <taxon>Viridiplantae</taxon>
        <taxon>Streptophyta</taxon>
        <taxon>Embryophyta</taxon>
        <taxon>Tracheophyta</taxon>
        <taxon>Spermatophyta</taxon>
        <taxon>Magnoliopsida</taxon>
        <taxon>eudicotyledons</taxon>
        <taxon>Gunneridae</taxon>
        <taxon>Pentapetalae</taxon>
        <taxon>asterids</taxon>
        <taxon>lamiids</taxon>
        <taxon>Lamiales</taxon>
        <taxon>Lentibulariaceae</taxon>
        <taxon>Genlisea</taxon>
    </lineage>
</organism>
<accession>S8CZP3</accession>
<dbReference type="PROSITE" id="PS51035">
    <property type="entry name" value="BAG"/>
    <property type="match status" value="1"/>
</dbReference>
<dbReference type="GO" id="GO:0051087">
    <property type="term" value="F:protein-folding chaperone binding"/>
    <property type="evidence" value="ECO:0007669"/>
    <property type="project" value="InterPro"/>
</dbReference>
<dbReference type="Pfam" id="PF02179">
    <property type="entry name" value="BAG"/>
    <property type="match status" value="1"/>
</dbReference>
<dbReference type="FunFam" id="3.10.20.90:FF:000298">
    <property type="entry name" value="BAG family molecular chaperone regulator 1"/>
    <property type="match status" value="1"/>
</dbReference>
<dbReference type="GO" id="GO:0000774">
    <property type="term" value="F:adenyl-nucleotide exchange factor activity"/>
    <property type="evidence" value="ECO:0007669"/>
    <property type="project" value="TreeGrafter"/>
</dbReference>
<evidence type="ECO:0000259" key="4">
    <source>
        <dbReference type="PROSITE" id="PS51035"/>
    </source>
</evidence>
<keyword evidence="1" id="KW-0143">Chaperone</keyword>
<proteinExistence type="predicted"/>
<comment type="caution">
    <text evidence="5">The sequence shown here is derived from an EMBL/GenBank/DDBJ whole genome shotgun (WGS) entry which is preliminary data.</text>
</comment>
<feature type="non-terminal residue" evidence="5">
    <location>
        <position position="1"/>
    </location>
</feature>
<name>S8CZP3_9LAMI</name>
<dbReference type="Gene3D" id="3.10.20.90">
    <property type="entry name" value="Phosphatidylinositol 3-kinase Catalytic Subunit, Chain A, domain 1"/>
    <property type="match status" value="1"/>
</dbReference>
<dbReference type="Gene3D" id="1.20.58.120">
    <property type="entry name" value="BAG domain"/>
    <property type="match status" value="1"/>
</dbReference>
<evidence type="ECO:0000256" key="1">
    <source>
        <dbReference type="ARBA" id="ARBA00023186"/>
    </source>
</evidence>
<dbReference type="SMART" id="SM00264">
    <property type="entry name" value="BAG"/>
    <property type="match status" value="1"/>
</dbReference>